<organism evidence="3 4">
    <name type="scientific">Geofilum rubicundum JCM 15548</name>
    <dbReference type="NCBI Taxonomy" id="1236989"/>
    <lineage>
        <taxon>Bacteria</taxon>
        <taxon>Pseudomonadati</taxon>
        <taxon>Bacteroidota</taxon>
        <taxon>Bacteroidia</taxon>
        <taxon>Marinilabiliales</taxon>
        <taxon>Marinilabiliaceae</taxon>
        <taxon>Geofilum</taxon>
    </lineage>
</organism>
<reference evidence="3 4" key="1">
    <citation type="journal article" date="2015" name="Microbes Environ.">
        <title>Distribution and evolution of nitrogen fixation genes in the phylum bacteroidetes.</title>
        <authorList>
            <person name="Inoue J."/>
            <person name="Oshima K."/>
            <person name="Suda W."/>
            <person name="Sakamoto M."/>
            <person name="Iino T."/>
            <person name="Noda S."/>
            <person name="Hongoh Y."/>
            <person name="Hattori M."/>
            <person name="Ohkuma M."/>
        </authorList>
    </citation>
    <scope>NUCLEOTIDE SEQUENCE [LARGE SCALE GENOMIC DNA]</scope>
    <source>
        <strain evidence="3">JCM 15548</strain>
    </source>
</reference>
<evidence type="ECO:0000256" key="1">
    <source>
        <dbReference type="SAM" id="MobiDB-lite"/>
    </source>
</evidence>
<dbReference type="PROSITE" id="PS51257">
    <property type="entry name" value="PROKAR_LIPOPROTEIN"/>
    <property type="match status" value="1"/>
</dbReference>
<comment type="caution">
    <text evidence="3">The sequence shown here is derived from an EMBL/GenBank/DDBJ whole genome shotgun (WGS) entry which is preliminary data.</text>
</comment>
<evidence type="ECO:0000313" key="3">
    <source>
        <dbReference type="EMBL" id="GAO28338.1"/>
    </source>
</evidence>
<protein>
    <recommendedName>
        <fullName evidence="5">Lipocalin-like domain-containing protein</fullName>
    </recommendedName>
</protein>
<keyword evidence="4" id="KW-1185">Reference proteome</keyword>
<sequence length="327" mass="36803">MKNIYKSFSLALTVLGILIFTTTACSDDDKNATPNESLQGLWRLTELKYVPMEAPAAEDEEATSSEAEADEEEVETEDPSTLYPDVDGVQPYLRFGTSTYTYFEVTTADTTTRETGNYTLANNEITTESTEPSTSILGYEITGKQLIMIETHSEAEIFYYAEKVVGDPFLEEAPSENEEPENPDEEEVTGCAIYHDTENAPYGSSLNPILIETGVEITDSLYAIDGKNGHEAKFYLQVEPYTAFRIHLKDLLTDYADVHNLFKYTSIHVTDAFSTDQVLYTTKIEDGQKQLQFDLFTTTSCLYIEFFSYQEGVKFLFEVEDLSGTQE</sequence>
<evidence type="ECO:0000313" key="4">
    <source>
        <dbReference type="Proteomes" id="UP000032900"/>
    </source>
</evidence>
<keyword evidence="2" id="KW-0732">Signal</keyword>
<dbReference type="RefSeq" id="WP_062122176.1">
    <property type="nucleotide sequence ID" value="NZ_BAZW01000002.1"/>
</dbReference>
<feature type="signal peptide" evidence="2">
    <location>
        <begin position="1"/>
        <end position="26"/>
    </location>
</feature>
<name>A0A0E9LSR4_9BACT</name>
<feature type="region of interest" description="Disordered" evidence="1">
    <location>
        <begin position="54"/>
        <end position="88"/>
    </location>
</feature>
<dbReference type="OrthoDB" id="1419899at2"/>
<feature type="compositionally biased region" description="Acidic residues" evidence="1">
    <location>
        <begin position="56"/>
        <end position="78"/>
    </location>
</feature>
<feature type="chain" id="PRO_5002428277" description="Lipocalin-like domain-containing protein" evidence="2">
    <location>
        <begin position="27"/>
        <end position="327"/>
    </location>
</feature>
<dbReference type="STRING" id="1236989.JCM15548_1422"/>
<gene>
    <name evidence="3" type="ORF">JCM15548_1422</name>
</gene>
<dbReference type="AlphaFoldDB" id="A0A0E9LSR4"/>
<accession>A0A0E9LSR4</accession>
<dbReference type="EMBL" id="BAZW01000002">
    <property type="protein sequence ID" value="GAO28338.1"/>
    <property type="molecule type" value="Genomic_DNA"/>
</dbReference>
<proteinExistence type="predicted"/>
<evidence type="ECO:0000256" key="2">
    <source>
        <dbReference type="SAM" id="SignalP"/>
    </source>
</evidence>
<evidence type="ECO:0008006" key="5">
    <source>
        <dbReference type="Google" id="ProtNLM"/>
    </source>
</evidence>
<dbReference type="Proteomes" id="UP000032900">
    <property type="component" value="Unassembled WGS sequence"/>
</dbReference>